<dbReference type="PANTHER" id="PTHR14738:SF29">
    <property type="entry name" value="ZINC FINGER CCCH DOMAIN-CONTAINING PROTEIN 14"/>
    <property type="match status" value="1"/>
</dbReference>
<comment type="subcellular location">
    <subcellularLocation>
        <location evidence="1">Nucleus</location>
    </subcellularLocation>
</comment>
<feature type="compositionally biased region" description="Polar residues" evidence="8">
    <location>
        <begin position="101"/>
        <end position="122"/>
    </location>
</feature>
<evidence type="ECO:0000256" key="6">
    <source>
        <dbReference type="ARBA" id="ARBA00022833"/>
    </source>
</evidence>
<feature type="compositionally biased region" description="Basic and acidic residues" evidence="8">
    <location>
        <begin position="493"/>
        <end position="510"/>
    </location>
</feature>
<protein>
    <recommendedName>
        <fullName evidence="9">Nab2-like CCCH zinc finger domain-containing protein</fullName>
    </recommendedName>
</protein>
<keyword evidence="4" id="KW-0677">Repeat</keyword>
<accession>A0A9P4UQ96</accession>
<name>A0A9P4UQ96_9PEZI</name>
<evidence type="ECO:0000259" key="9">
    <source>
        <dbReference type="Pfam" id="PF22683"/>
    </source>
</evidence>
<dbReference type="GO" id="GO:0005737">
    <property type="term" value="C:cytoplasm"/>
    <property type="evidence" value="ECO:0007669"/>
    <property type="project" value="TreeGrafter"/>
</dbReference>
<evidence type="ECO:0000256" key="1">
    <source>
        <dbReference type="ARBA" id="ARBA00004123"/>
    </source>
</evidence>
<dbReference type="InterPro" id="IPR040366">
    <property type="entry name" value="Nab2/ZC3H14"/>
</dbReference>
<dbReference type="Pfam" id="PF22683">
    <property type="entry name" value="Nab2-like_zf-CCCH"/>
    <property type="match status" value="1"/>
</dbReference>
<dbReference type="GO" id="GO:0008143">
    <property type="term" value="F:poly(A) binding"/>
    <property type="evidence" value="ECO:0007669"/>
    <property type="project" value="InterPro"/>
</dbReference>
<proteinExistence type="inferred from homology"/>
<evidence type="ECO:0000313" key="11">
    <source>
        <dbReference type="Proteomes" id="UP000799441"/>
    </source>
</evidence>
<dbReference type="Pfam" id="PF14608">
    <property type="entry name" value="zf-CCCH_2"/>
    <property type="match status" value="3"/>
</dbReference>
<feature type="compositionally biased region" description="Polar residues" evidence="8">
    <location>
        <begin position="311"/>
        <end position="321"/>
    </location>
</feature>
<evidence type="ECO:0000256" key="4">
    <source>
        <dbReference type="ARBA" id="ARBA00022737"/>
    </source>
</evidence>
<dbReference type="AlphaFoldDB" id="A0A9P4UQ96"/>
<dbReference type="PANTHER" id="PTHR14738">
    <property type="entry name" value="ZINC FINGER CCCH DOMAIN-CONTAINING PROTEIN 14"/>
    <property type="match status" value="1"/>
</dbReference>
<keyword evidence="7" id="KW-0539">Nucleus</keyword>
<keyword evidence="5" id="KW-0863">Zinc-finger</keyword>
<evidence type="ECO:0000256" key="3">
    <source>
        <dbReference type="ARBA" id="ARBA00022723"/>
    </source>
</evidence>
<dbReference type="GO" id="GO:0043488">
    <property type="term" value="P:regulation of mRNA stability"/>
    <property type="evidence" value="ECO:0007669"/>
    <property type="project" value="InterPro"/>
</dbReference>
<dbReference type="GO" id="GO:0005634">
    <property type="term" value="C:nucleus"/>
    <property type="evidence" value="ECO:0007669"/>
    <property type="project" value="UniProtKB-SubCell"/>
</dbReference>
<evidence type="ECO:0000313" key="10">
    <source>
        <dbReference type="EMBL" id="KAF2724287.1"/>
    </source>
</evidence>
<sequence length="556" mass="59030">MALIVEAGSDFAQAIQTAVQPKLVENGWAAEENDTTLAEYVTMMLVNNKDADGVRHELGGELLGIGEDDPNVGEFAQWLFGTILPQLNSQINGVGAAGADSSMQTEGADATQHTQQIQSLSDAQMDDAGSGPADGVPSGPKAMRNGPLRGRGGRLLGQVNRHMDRNADPNDSLRRIKGAASGGAGRIDAHSARAPRGPKNQSLQNGVNRMMNGRGGGAMGAGVVPPAMMGQQGSMPSLNQQQQMQFMQLMEQQAAMMSQIFGQNPAAGGFPAIPNGNSTRGGFKGTRGGRGGARGGFNNNQLQDNRDHIAGTSQDPNSGNAASMEVEMGESGVSARRDPFDTICKFNIKCTNPSCPFAHQSPAAPPGTTIDLTDRCSYNAACENKKCSAKHPSPAQRRQHLKDEVDCKFYPNCTNPACPFRHPDMPPCRNGADCTVANCKFVHSKIACRYNPCLNPQCMYKHGEGQKRGKFEDKVWTPGNGAPGSDANGGHPEGFDREAAMKREKSERFSGIEAQTANGEELIRPSLGENGNDRLPSPERGGGMDAEPSQQQDVVT</sequence>
<keyword evidence="3" id="KW-0479">Metal-binding</keyword>
<dbReference type="OrthoDB" id="438553at2759"/>
<dbReference type="InterPro" id="IPR055046">
    <property type="entry name" value="Nab2-like_Znf-CCCH"/>
</dbReference>
<keyword evidence="6" id="KW-0862">Zinc</keyword>
<comment type="similarity">
    <text evidence="2">Belongs to the ZC3H14 family.</text>
</comment>
<dbReference type="Proteomes" id="UP000799441">
    <property type="component" value="Unassembled WGS sequence"/>
</dbReference>
<feature type="region of interest" description="Disordered" evidence="8">
    <location>
        <begin position="95"/>
        <end position="206"/>
    </location>
</feature>
<feature type="domain" description="Nab2-like CCCH zinc finger" evidence="9">
    <location>
        <begin position="448"/>
        <end position="467"/>
    </location>
</feature>
<organism evidence="10 11">
    <name type="scientific">Polychaeton citri CBS 116435</name>
    <dbReference type="NCBI Taxonomy" id="1314669"/>
    <lineage>
        <taxon>Eukaryota</taxon>
        <taxon>Fungi</taxon>
        <taxon>Dikarya</taxon>
        <taxon>Ascomycota</taxon>
        <taxon>Pezizomycotina</taxon>
        <taxon>Dothideomycetes</taxon>
        <taxon>Dothideomycetidae</taxon>
        <taxon>Capnodiales</taxon>
        <taxon>Capnodiaceae</taxon>
        <taxon>Polychaeton</taxon>
    </lineage>
</organism>
<evidence type="ECO:0000256" key="8">
    <source>
        <dbReference type="SAM" id="MobiDB-lite"/>
    </source>
</evidence>
<feature type="region of interest" description="Disordered" evidence="8">
    <location>
        <begin position="471"/>
        <end position="556"/>
    </location>
</feature>
<reference evidence="10" key="1">
    <citation type="journal article" date="2020" name="Stud. Mycol.">
        <title>101 Dothideomycetes genomes: a test case for predicting lifestyles and emergence of pathogens.</title>
        <authorList>
            <person name="Haridas S."/>
            <person name="Albert R."/>
            <person name="Binder M."/>
            <person name="Bloem J."/>
            <person name="Labutti K."/>
            <person name="Salamov A."/>
            <person name="Andreopoulos B."/>
            <person name="Baker S."/>
            <person name="Barry K."/>
            <person name="Bills G."/>
            <person name="Bluhm B."/>
            <person name="Cannon C."/>
            <person name="Castanera R."/>
            <person name="Culley D."/>
            <person name="Daum C."/>
            <person name="Ezra D."/>
            <person name="Gonzalez J."/>
            <person name="Henrissat B."/>
            <person name="Kuo A."/>
            <person name="Liang C."/>
            <person name="Lipzen A."/>
            <person name="Lutzoni F."/>
            <person name="Magnuson J."/>
            <person name="Mondo S."/>
            <person name="Nolan M."/>
            <person name="Ohm R."/>
            <person name="Pangilinan J."/>
            <person name="Park H.-J."/>
            <person name="Ramirez L."/>
            <person name="Alfaro M."/>
            <person name="Sun H."/>
            <person name="Tritt A."/>
            <person name="Yoshinaga Y."/>
            <person name="Zwiers L.-H."/>
            <person name="Turgeon B."/>
            <person name="Goodwin S."/>
            <person name="Spatafora J."/>
            <person name="Crous P."/>
            <person name="Grigoriev I."/>
        </authorList>
    </citation>
    <scope>NUCLEOTIDE SEQUENCE</scope>
    <source>
        <strain evidence="10">CBS 116435</strain>
    </source>
</reference>
<dbReference type="EMBL" id="MU003772">
    <property type="protein sequence ID" value="KAF2724287.1"/>
    <property type="molecule type" value="Genomic_DNA"/>
</dbReference>
<comment type="caution">
    <text evidence="10">The sequence shown here is derived from an EMBL/GenBank/DDBJ whole genome shotgun (WGS) entry which is preliminary data.</text>
</comment>
<feature type="compositionally biased region" description="Basic and acidic residues" evidence="8">
    <location>
        <begin position="161"/>
        <end position="174"/>
    </location>
</feature>
<evidence type="ECO:0000256" key="2">
    <source>
        <dbReference type="ARBA" id="ARBA00008423"/>
    </source>
</evidence>
<dbReference type="GO" id="GO:0008270">
    <property type="term" value="F:zinc ion binding"/>
    <property type="evidence" value="ECO:0007669"/>
    <property type="project" value="UniProtKB-KW"/>
</dbReference>
<dbReference type="Gene3D" id="4.10.1000.40">
    <property type="match status" value="1"/>
</dbReference>
<dbReference type="Gene3D" id="4.10.1000.30">
    <property type="match status" value="1"/>
</dbReference>
<evidence type="ECO:0000256" key="5">
    <source>
        <dbReference type="ARBA" id="ARBA00022771"/>
    </source>
</evidence>
<keyword evidence="11" id="KW-1185">Reference proteome</keyword>
<evidence type="ECO:0000256" key="7">
    <source>
        <dbReference type="ARBA" id="ARBA00023242"/>
    </source>
</evidence>
<gene>
    <name evidence="10" type="ORF">K431DRAFT_310238</name>
</gene>
<feature type="region of interest" description="Disordered" evidence="8">
    <location>
        <begin position="287"/>
        <end position="329"/>
    </location>
</feature>